<dbReference type="HOGENOM" id="CLU_421559_0_0_1"/>
<feature type="compositionally biased region" description="Basic and acidic residues" evidence="1">
    <location>
        <begin position="239"/>
        <end position="256"/>
    </location>
</feature>
<feature type="compositionally biased region" description="Low complexity" evidence="1">
    <location>
        <begin position="23"/>
        <end position="34"/>
    </location>
</feature>
<dbReference type="OrthoDB" id="272624at2759"/>
<gene>
    <name evidence="3" type="ORF">PIIN_10132</name>
</gene>
<evidence type="ECO:0000256" key="1">
    <source>
        <dbReference type="SAM" id="MobiDB-lite"/>
    </source>
</evidence>
<dbReference type="AlphaFoldDB" id="G4TXT9"/>
<dbReference type="GO" id="GO:0001156">
    <property type="term" value="F:TFIIIC-class transcription factor complex binding"/>
    <property type="evidence" value="ECO:0007669"/>
    <property type="project" value="TreeGrafter"/>
</dbReference>
<keyword evidence="4" id="KW-1185">Reference proteome</keyword>
<comment type="caution">
    <text evidence="3">The sequence shown here is derived from an EMBL/GenBank/DDBJ whole genome shotgun (WGS) entry which is preliminary data.</text>
</comment>
<protein>
    <recommendedName>
        <fullName evidence="2">Myb-like domain-containing protein</fullName>
    </recommendedName>
</protein>
<dbReference type="CDD" id="cd00167">
    <property type="entry name" value="SANT"/>
    <property type="match status" value="1"/>
</dbReference>
<sequence>MPRSSKDTSTEKPHSSSGSKQKPPSAGVPASAPPRVLLVDPTPLPARPSGATGWYLQIWRHLGNSWFTESSYQTEEPPRSEPTTQSSLPSHTQPSTSRSAPVALAMPSTSSYRPKSINMPGQRTTANLQPARLVEPQAPLEPMQLSIPFVMAPEEEVMQRKAKVPRKRKRGKSSTDEASHATTTVTSKKGRLNKRAQDTLEEGAQDPSQQPTEGGEEVSESSDSENRTKRSRRRRKPRPRVDKPTLELPEEGHPLDETTMSMKDLCNGAGQGRVSSRFLETFIKAEKSKEERKEGNTRLRELTRRKELGLPMDEEEEFEMSTRARRGRSSREALPQTQTSNDDADADMQLDEDEDDYAGVAKAMTRAPKVRLDASGEFVLDETEMEYDRQKEAEAELAAKGPLEVVIETDRDKFTNFASHSRKPRTDRWSPEETEQFYLGLRMFHTNFDLIARLLPNRTRTMVRNKYRAEDKNHPAKVTLHLSSKMRLPYDLELLSRETGLDFSGPIPHIEPLQLQGPGIEEEGDDAEKENEGLTKNSISSAPFSGGESDRGEGTSNTSIRGRSASRSKGKRKSSKSKQSSGSAVPPSESRADEQTNHEGHVQPLHNGGIRPVVMGRPPTISSAPVIRTSVKVGGGLSLPGGGRDFRRDE</sequence>
<feature type="region of interest" description="Disordered" evidence="1">
    <location>
        <begin position="69"/>
        <end position="268"/>
    </location>
</feature>
<feature type="compositionally biased region" description="Basic residues" evidence="1">
    <location>
        <begin position="160"/>
        <end position="172"/>
    </location>
</feature>
<feature type="region of interest" description="Disordered" evidence="1">
    <location>
        <begin position="284"/>
        <end position="348"/>
    </location>
</feature>
<feature type="compositionally biased region" description="Acidic residues" evidence="1">
    <location>
        <begin position="520"/>
        <end position="529"/>
    </location>
</feature>
<feature type="compositionally biased region" description="Basic residues" evidence="1">
    <location>
        <begin position="564"/>
        <end position="576"/>
    </location>
</feature>
<dbReference type="SUPFAM" id="SSF46689">
    <property type="entry name" value="Homeodomain-like"/>
    <property type="match status" value="1"/>
</dbReference>
<dbReference type="InterPro" id="IPR039467">
    <property type="entry name" value="TFIIIB_B''_Myb"/>
</dbReference>
<dbReference type="InParanoid" id="G4TXT9"/>
<dbReference type="eggNOG" id="KOG2009">
    <property type="taxonomic scope" value="Eukaryota"/>
</dbReference>
<feature type="region of interest" description="Disordered" evidence="1">
    <location>
        <begin position="503"/>
        <end position="621"/>
    </location>
</feature>
<dbReference type="Pfam" id="PF15963">
    <property type="entry name" value="Myb_DNA-bind_7"/>
    <property type="match status" value="1"/>
</dbReference>
<dbReference type="InterPro" id="IPR009057">
    <property type="entry name" value="Homeodomain-like_sf"/>
</dbReference>
<feature type="compositionally biased region" description="Polar residues" evidence="1">
    <location>
        <begin position="107"/>
        <end position="128"/>
    </location>
</feature>
<feature type="compositionally biased region" description="Basic residues" evidence="1">
    <location>
        <begin position="229"/>
        <end position="238"/>
    </location>
</feature>
<dbReference type="PANTHER" id="PTHR22929">
    <property type="entry name" value="RNA POLYMERASE III TRANSCRIPTION INITIATION FACTOR B"/>
    <property type="match status" value="1"/>
</dbReference>
<evidence type="ECO:0000313" key="4">
    <source>
        <dbReference type="Proteomes" id="UP000007148"/>
    </source>
</evidence>
<dbReference type="GO" id="GO:0070898">
    <property type="term" value="P:RNA polymerase III preinitiation complex assembly"/>
    <property type="evidence" value="ECO:0007669"/>
    <property type="project" value="TreeGrafter"/>
</dbReference>
<accession>G4TXT9</accession>
<reference evidence="3 4" key="1">
    <citation type="journal article" date="2011" name="PLoS Pathog.">
        <title>Endophytic Life Strategies Decoded by Genome and Transcriptome Analyses of the Mutualistic Root Symbiont Piriformospora indica.</title>
        <authorList>
            <person name="Zuccaro A."/>
            <person name="Lahrmann U."/>
            <person name="Guldener U."/>
            <person name="Langen G."/>
            <person name="Pfiffi S."/>
            <person name="Biedenkopf D."/>
            <person name="Wong P."/>
            <person name="Samans B."/>
            <person name="Grimm C."/>
            <person name="Basiewicz M."/>
            <person name="Murat C."/>
            <person name="Martin F."/>
            <person name="Kogel K.H."/>
        </authorList>
    </citation>
    <scope>NUCLEOTIDE SEQUENCE [LARGE SCALE GENOMIC DNA]</scope>
    <source>
        <strain evidence="3 4">DSM 11827</strain>
    </source>
</reference>
<dbReference type="Proteomes" id="UP000007148">
    <property type="component" value="Unassembled WGS sequence"/>
</dbReference>
<feature type="compositionally biased region" description="Basic and acidic residues" evidence="1">
    <location>
        <begin position="590"/>
        <end position="601"/>
    </location>
</feature>
<dbReference type="OMA" id="EDQHAKE"/>
<feature type="compositionally biased region" description="Acidic residues" evidence="1">
    <location>
        <begin position="214"/>
        <end position="223"/>
    </location>
</feature>
<dbReference type="STRING" id="1109443.G4TXT9"/>
<evidence type="ECO:0000313" key="3">
    <source>
        <dbReference type="EMBL" id="CCA76132.1"/>
    </source>
</evidence>
<dbReference type="Gene3D" id="1.10.10.60">
    <property type="entry name" value="Homeodomain-like"/>
    <property type="match status" value="1"/>
</dbReference>
<dbReference type="InterPro" id="IPR001005">
    <property type="entry name" value="SANT/Myb"/>
</dbReference>
<feature type="domain" description="Myb-like" evidence="2">
    <location>
        <begin position="425"/>
        <end position="473"/>
    </location>
</feature>
<organism evidence="3 4">
    <name type="scientific">Serendipita indica (strain DSM 11827)</name>
    <name type="common">Root endophyte fungus</name>
    <name type="synonym">Piriformospora indica</name>
    <dbReference type="NCBI Taxonomy" id="1109443"/>
    <lineage>
        <taxon>Eukaryota</taxon>
        <taxon>Fungi</taxon>
        <taxon>Dikarya</taxon>
        <taxon>Basidiomycota</taxon>
        <taxon>Agaricomycotina</taxon>
        <taxon>Agaricomycetes</taxon>
        <taxon>Sebacinales</taxon>
        <taxon>Serendipitaceae</taxon>
        <taxon>Serendipita</taxon>
    </lineage>
</organism>
<dbReference type="SMART" id="SM00717">
    <property type="entry name" value="SANT"/>
    <property type="match status" value="1"/>
</dbReference>
<feature type="compositionally biased region" description="Polar residues" evidence="1">
    <location>
        <begin position="534"/>
        <end position="543"/>
    </location>
</feature>
<feature type="compositionally biased region" description="Basic and acidic residues" evidence="1">
    <location>
        <begin position="1"/>
        <end position="14"/>
    </location>
</feature>
<dbReference type="PANTHER" id="PTHR22929:SF0">
    <property type="entry name" value="TRANSCRIPTION FACTOR TFIIIB COMPONENT B'' HOMOLOG"/>
    <property type="match status" value="1"/>
</dbReference>
<feature type="compositionally biased region" description="Polar residues" evidence="1">
    <location>
        <begin position="81"/>
        <end position="99"/>
    </location>
</feature>
<dbReference type="EMBL" id="CAFZ01000618">
    <property type="protein sequence ID" value="CCA76132.1"/>
    <property type="molecule type" value="Genomic_DNA"/>
</dbReference>
<name>G4TXT9_SERID</name>
<feature type="region of interest" description="Disordered" evidence="1">
    <location>
        <begin position="1"/>
        <end position="50"/>
    </location>
</feature>
<evidence type="ECO:0000259" key="2">
    <source>
        <dbReference type="SMART" id="SM00717"/>
    </source>
</evidence>
<dbReference type="GO" id="GO:0000126">
    <property type="term" value="C:transcription factor TFIIIB complex"/>
    <property type="evidence" value="ECO:0007669"/>
    <property type="project" value="TreeGrafter"/>
</dbReference>
<feature type="compositionally biased region" description="Basic and acidic residues" evidence="1">
    <location>
        <begin position="284"/>
        <end position="308"/>
    </location>
</feature>
<proteinExistence type="predicted"/>